<sequence>MTFAFSNEKVIMLAERQPFEGLFQLIQDPPNMKHNWSKDLAEILPSLEKLKFLAGTILMAKFKVKSYLTLQKYIPTLSSRSLKYNPGSIIERILKENNRKKPHHLSS</sequence>
<name>A0A9Q3I478_9BASI</name>
<keyword evidence="2" id="KW-1185">Reference proteome</keyword>
<comment type="caution">
    <text evidence="1">The sequence shown here is derived from an EMBL/GenBank/DDBJ whole genome shotgun (WGS) entry which is preliminary data.</text>
</comment>
<organism evidence="1 2">
    <name type="scientific">Austropuccinia psidii MF-1</name>
    <dbReference type="NCBI Taxonomy" id="1389203"/>
    <lineage>
        <taxon>Eukaryota</taxon>
        <taxon>Fungi</taxon>
        <taxon>Dikarya</taxon>
        <taxon>Basidiomycota</taxon>
        <taxon>Pucciniomycotina</taxon>
        <taxon>Pucciniomycetes</taxon>
        <taxon>Pucciniales</taxon>
        <taxon>Sphaerophragmiaceae</taxon>
        <taxon>Austropuccinia</taxon>
    </lineage>
</organism>
<protein>
    <submittedName>
        <fullName evidence="1">Uncharacterized protein</fullName>
    </submittedName>
</protein>
<proteinExistence type="predicted"/>
<dbReference type="EMBL" id="AVOT02033491">
    <property type="protein sequence ID" value="MBW0527393.1"/>
    <property type="molecule type" value="Genomic_DNA"/>
</dbReference>
<gene>
    <name evidence="1" type="ORF">O181_067108</name>
</gene>
<dbReference type="AlphaFoldDB" id="A0A9Q3I478"/>
<evidence type="ECO:0000313" key="1">
    <source>
        <dbReference type="EMBL" id="MBW0527393.1"/>
    </source>
</evidence>
<evidence type="ECO:0000313" key="2">
    <source>
        <dbReference type="Proteomes" id="UP000765509"/>
    </source>
</evidence>
<dbReference type="Proteomes" id="UP000765509">
    <property type="component" value="Unassembled WGS sequence"/>
</dbReference>
<reference evidence="1" key="1">
    <citation type="submission" date="2021-03" db="EMBL/GenBank/DDBJ databases">
        <title>Draft genome sequence of rust myrtle Austropuccinia psidii MF-1, a brazilian biotype.</title>
        <authorList>
            <person name="Quecine M.C."/>
            <person name="Pachon D.M.R."/>
            <person name="Bonatelli M.L."/>
            <person name="Correr F.H."/>
            <person name="Franceschini L.M."/>
            <person name="Leite T.F."/>
            <person name="Margarido G.R.A."/>
            <person name="Almeida C.A."/>
            <person name="Ferrarezi J.A."/>
            <person name="Labate C.A."/>
        </authorList>
    </citation>
    <scope>NUCLEOTIDE SEQUENCE</scope>
    <source>
        <strain evidence="1">MF-1</strain>
    </source>
</reference>
<accession>A0A9Q3I478</accession>